<keyword evidence="2" id="KW-0732">Signal</keyword>
<organism evidence="3 4">
    <name type="scientific">Cloeon dipterum</name>
    <dbReference type="NCBI Taxonomy" id="197152"/>
    <lineage>
        <taxon>Eukaryota</taxon>
        <taxon>Metazoa</taxon>
        <taxon>Ecdysozoa</taxon>
        <taxon>Arthropoda</taxon>
        <taxon>Hexapoda</taxon>
        <taxon>Insecta</taxon>
        <taxon>Pterygota</taxon>
        <taxon>Palaeoptera</taxon>
        <taxon>Ephemeroptera</taxon>
        <taxon>Pisciforma</taxon>
        <taxon>Baetidae</taxon>
        <taxon>Cloeon</taxon>
    </lineage>
</organism>
<name>A0A8S1CUW2_9INSE</name>
<proteinExistence type="predicted"/>
<reference evidence="3 4" key="1">
    <citation type="submission" date="2020-04" db="EMBL/GenBank/DDBJ databases">
        <authorList>
            <person name="Alioto T."/>
            <person name="Alioto T."/>
            <person name="Gomez Garrido J."/>
        </authorList>
    </citation>
    <scope>NUCLEOTIDE SEQUENCE [LARGE SCALE GENOMIC DNA]</scope>
</reference>
<feature type="chain" id="PRO_5035712298" evidence="2">
    <location>
        <begin position="18"/>
        <end position="370"/>
    </location>
</feature>
<feature type="compositionally biased region" description="Pro residues" evidence="1">
    <location>
        <begin position="199"/>
        <end position="216"/>
    </location>
</feature>
<gene>
    <name evidence="3" type="ORF">CLODIP_2_CD01640</name>
</gene>
<feature type="region of interest" description="Disordered" evidence="1">
    <location>
        <begin position="309"/>
        <end position="348"/>
    </location>
</feature>
<feature type="compositionally biased region" description="Pro residues" evidence="1">
    <location>
        <begin position="157"/>
        <end position="166"/>
    </location>
</feature>
<feature type="compositionally biased region" description="Polar residues" evidence="1">
    <location>
        <begin position="179"/>
        <end position="195"/>
    </location>
</feature>
<feature type="compositionally biased region" description="Pro residues" evidence="1">
    <location>
        <begin position="115"/>
        <end position="130"/>
    </location>
</feature>
<evidence type="ECO:0000256" key="2">
    <source>
        <dbReference type="SAM" id="SignalP"/>
    </source>
</evidence>
<keyword evidence="4" id="KW-1185">Reference proteome</keyword>
<evidence type="ECO:0000256" key="1">
    <source>
        <dbReference type="SAM" id="MobiDB-lite"/>
    </source>
</evidence>
<comment type="caution">
    <text evidence="3">The sequence shown here is derived from an EMBL/GenBank/DDBJ whole genome shotgun (WGS) entry which is preliminary data.</text>
</comment>
<feature type="compositionally biased region" description="Pro residues" evidence="1">
    <location>
        <begin position="269"/>
        <end position="280"/>
    </location>
</feature>
<sequence length="370" mass="39705">MRLNLVLLALLVAEAAARPTFGALHQWFFGPARPSRNALHAPHMRRQAFPSRGYLQPQQQQLQRQVWHVDTVPAMLVFEEHIPPLGYGLPPMNFAPEPPSVPVLPAPVEPAPVPPVPAEPAPVEPAPVQPNPEETTPIASSPEGSLPPENIAQTEPPSVPVDPEPVAPSSEQPVEPALSNLNQWNLFPEQPSRNLEPSPEQPVEPAPEQPVEPVPEQPTSEETVPEQPAPVPDSSLSPSEIGESTAIYSVSTVAPTEPTPSAEVSPSASPDPSPPTTDPPVEPEESATQQLGANGVEVITEIDDYTTLSNKYLPPQIQKRDVSELVQASTESPQAPEDNSISGSPSEGRTLAKFVEELLELRAKLKGTAW</sequence>
<evidence type="ECO:0000313" key="4">
    <source>
        <dbReference type="Proteomes" id="UP000494165"/>
    </source>
</evidence>
<feature type="signal peptide" evidence="2">
    <location>
        <begin position="1"/>
        <end position="17"/>
    </location>
</feature>
<accession>A0A8S1CUW2</accession>
<dbReference type="Proteomes" id="UP000494165">
    <property type="component" value="Unassembled WGS sequence"/>
</dbReference>
<feature type="compositionally biased region" description="Polar residues" evidence="1">
    <location>
        <begin position="326"/>
        <end position="347"/>
    </location>
</feature>
<dbReference type="EMBL" id="CADEPI010000063">
    <property type="protein sequence ID" value="CAB3371608.1"/>
    <property type="molecule type" value="Genomic_DNA"/>
</dbReference>
<feature type="region of interest" description="Disordered" evidence="1">
    <location>
        <begin position="115"/>
        <end position="295"/>
    </location>
</feature>
<feature type="compositionally biased region" description="Low complexity" evidence="1">
    <location>
        <begin position="255"/>
        <end position="268"/>
    </location>
</feature>
<evidence type="ECO:0000313" key="3">
    <source>
        <dbReference type="EMBL" id="CAB3371608.1"/>
    </source>
</evidence>
<protein>
    <submittedName>
        <fullName evidence="3">Uncharacterized protein</fullName>
    </submittedName>
</protein>
<feature type="compositionally biased region" description="Low complexity" evidence="1">
    <location>
        <begin position="217"/>
        <end position="226"/>
    </location>
</feature>
<dbReference type="AlphaFoldDB" id="A0A8S1CUW2"/>